<dbReference type="InterPro" id="IPR007197">
    <property type="entry name" value="rSAM"/>
</dbReference>
<evidence type="ECO:0000256" key="1">
    <source>
        <dbReference type="ARBA" id="ARBA00022691"/>
    </source>
</evidence>
<dbReference type="SFLD" id="SFLDS00029">
    <property type="entry name" value="Radical_SAM"/>
    <property type="match status" value="1"/>
</dbReference>
<dbReference type="CDD" id="cd01335">
    <property type="entry name" value="Radical_SAM"/>
    <property type="match status" value="1"/>
</dbReference>
<reference evidence="6" key="1">
    <citation type="submission" date="2021-01" db="EMBL/GenBank/DDBJ databases">
        <title>Whole genome shotgun sequence of Actinoplanes capillaceus NBRC 16408.</title>
        <authorList>
            <person name="Komaki H."/>
            <person name="Tamura T."/>
        </authorList>
    </citation>
    <scope>NUCLEOTIDE SEQUENCE [LARGE SCALE GENOMIC DNA]</scope>
    <source>
        <strain evidence="6">NBRC 16408</strain>
    </source>
</reference>
<keyword evidence="4" id="KW-0411">Iron-sulfur</keyword>
<dbReference type="SUPFAM" id="SSF102114">
    <property type="entry name" value="Radical SAM enzymes"/>
    <property type="match status" value="1"/>
</dbReference>
<evidence type="ECO:0000256" key="3">
    <source>
        <dbReference type="ARBA" id="ARBA00023004"/>
    </source>
</evidence>
<dbReference type="InterPro" id="IPR013785">
    <property type="entry name" value="Aldolase_TIM"/>
</dbReference>
<evidence type="ECO:0000313" key="6">
    <source>
        <dbReference type="EMBL" id="GID50453.1"/>
    </source>
</evidence>
<keyword evidence="1" id="KW-0949">S-adenosyl-L-methionine</keyword>
<organism evidence="6">
    <name type="scientific">Actinoplanes campanulatus</name>
    <dbReference type="NCBI Taxonomy" id="113559"/>
    <lineage>
        <taxon>Bacteria</taxon>
        <taxon>Bacillati</taxon>
        <taxon>Actinomycetota</taxon>
        <taxon>Actinomycetes</taxon>
        <taxon>Micromonosporales</taxon>
        <taxon>Micromonosporaceae</taxon>
        <taxon>Actinoplanes</taxon>
    </lineage>
</organism>
<dbReference type="Gene3D" id="3.20.20.70">
    <property type="entry name" value="Aldolase class I"/>
    <property type="match status" value="1"/>
</dbReference>
<protein>
    <recommendedName>
        <fullName evidence="5">Radical SAM core domain-containing protein</fullName>
    </recommendedName>
</protein>
<dbReference type="PANTHER" id="PTHR11228">
    <property type="entry name" value="RADICAL SAM DOMAIN PROTEIN"/>
    <property type="match status" value="1"/>
</dbReference>
<dbReference type="InterPro" id="IPR050377">
    <property type="entry name" value="Radical_SAM_PqqE_MftC-like"/>
</dbReference>
<accession>A0ABQ3WW94</accession>
<name>A0ABQ3WW94_9ACTN</name>
<sequence length="281" mass="31059">MIEVNAARPIWIWLDSAATCNIACKLCYTTPMRSPSFMPVELFTGIVDAVRAAPVEVIKFHLNWRGEPVSNPRLAQMLSILSRHPWPVEWHTNATMLTRRKAAAVVESHPGQRIMLSLDGGNRSSFEANRGPGTWSRALRGAEALLDARNGRPNPSIGIYQLDLGVDPRQWETRFHDIVSRVDQHVIEKPVDLDGAVVGHQPVPIPDGPCFWMGNILAIDVNGDAWTCLLRNGTRLGSVLAEGVQPLLDRARALRQRVVHGTRAAVPGCATCRKKEGHAWV</sequence>
<evidence type="ECO:0000259" key="5">
    <source>
        <dbReference type="Pfam" id="PF04055"/>
    </source>
</evidence>
<gene>
    <name evidence="6" type="ORF">Aca07nite_77280</name>
</gene>
<dbReference type="Pfam" id="PF04055">
    <property type="entry name" value="Radical_SAM"/>
    <property type="match status" value="1"/>
</dbReference>
<keyword evidence="3" id="KW-0408">Iron</keyword>
<proteinExistence type="predicted"/>
<evidence type="ECO:0000256" key="4">
    <source>
        <dbReference type="ARBA" id="ARBA00023014"/>
    </source>
</evidence>
<dbReference type="PANTHER" id="PTHR11228:SF34">
    <property type="entry name" value="TUNGSTEN-CONTAINING ALDEHYDE FERREDOXIN OXIDOREDUCTASE COFACTOR MODIFYING PROTEIN"/>
    <property type="match status" value="1"/>
</dbReference>
<dbReference type="InterPro" id="IPR058240">
    <property type="entry name" value="rSAM_sf"/>
</dbReference>
<dbReference type="EMBL" id="BOMF01000149">
    <property type="protein sequence ID" value="GID50453.1"/>
    <property type="molecule type" value="Genomic_DNA"/>
</dbReference>
<feature type="domain" description="Radical SAM core" evidence="5">
    <location>
        <begin position="19"/>
        <end position="148"/>
    </location>
</feature>
<keyword evidence="2" id="KW-0479">Metal-binding</keyword>
<comment type="caution">
    <text evidence="6">The sequence shown here is derived from an EMBL/GenBank/DDBJ whole genome shotgun (WGS) entry which is preliminary data.</text>
</comment>
<evidence type="ECO:0000256" key="2">
    <source>
        <dbReference type="ARBA" id="ARBA00022723"/>
    </source>
</evidence>